<evidence type="ECO:0000256" key="2">
    <source>
        <dbReference type="ARBA" id="ARBA00005343"/>
    </source>
</evidence>
<dbReference type="EMBL" id="OW240917">
    <property type="protein sequence ID" value="CAH2301890.1"/>
    <property type="molecule type" value="Genomic_DNA"/>
</dbReference>
<dbReference type="AlphaFoldDB" id="A0AAD1SJQ3"/>
<organism evidence="13 14">
    <name type="scientific">Pelobates cultripes</name>
    <name type="common">Western spadefoot toad</name>
    <dbReference type="NCBI Taxonomy" id="61616"/>
    <lineage>
        <taxon>Eukaryota</taxon>
        <taxon>Metazoa</taxon>
        <taxon>Chordata</taxon>
        <taxon>Craniata</taxon>
        <taxon>Vertebrata</taxon>
        <taxon>Euteleostomi</taxon>
        <taxon>Amphibia</taxon>
        <taxon>Batrachia</taxon>
        <taxon>Anura</taxon>
        <taxon>Pelobatoidea</taxon>
        <taxon>Pelobatidae</taxon>
        <taxon>Pelobates</taxon>
    </lineage>
</organism>
<proteinExistence type="inferred from homology"/>
<dbReference type="GO" id="GO:0009986">
    <property type="term" value="C:cell surface"/>
    <property type="evidence" value="ECO:0007669"/>
    <property type="project" value="TreeGrafter"/>
</dbReference>
<keyword evidence="6 10" id="KW-0472">Membrane</keyword>
<evidence type="ECO:0000256" key="11">
    <source>
        <dbReference type="SAM" id="SignalP"/>
    </source>
</evidence>
<evidence type="ECO:0000256" key="3">
    <source>
        <dbReference type="ARBA" id="ARBA00022692"/>
    </source>
</evidence>
<dbReference type="Pfam" id="PF01034">
    <property type="entry name" value="Syndecan"/>
    <property type="match status" value="1"/>
</dbReference>
<feature type="compositionally biased region" description="Acidic residues" evidence="9">
    <location>
        <begin position="33"/>
        <end position="49"/>
    </location>
</feature>
<keyword evidence="3 10" id="KW-0812">Transmembrane</keyword>
<keyword evidence="5 10" id="KW-1133">Transmembrane helix</keyword>
<name>A0AAD1SJQ3_PELCU</name>
<evidence type="ECO:0000256" key="6">
    <source>
        <dbReference type="ARBA" id="ARBA00023136"/>
    </source>
</evidence>
<evidence type="ECO:0000256" key="9">
    <source>
        <dbReference type="SAM" id="MobiDB-lite"/>
    </source>
</evidence>
<feature type="signal peptide" evidence="11">
    <location>
        <begin position="1"/>
        <end position="17"/>
    </location>
</feature>
<evidence type="ECO:0000256" key="10">
    <source>
        <dbReference type="SAM" id="Phobius"/>
    </source>
</evidence>
<keyword evidence="7" id="KW-0325">Glycoprotein</keyword>
<evidence type="ECO:0000259" key="12">
    <source>
        <dbReference type="Pfam" id="PF01034"/>
    </source>
</evidence>
<feature type="transmembrane region" description="Helical" evidence="10">
    <location>
        <begin position="145"/>
        <end position="168"/>
    </location>
</feature>
<dbReference type="InterPro" id="IPR027789">
    <property type="entry name" value="Syndecan/Neurexin_dom"/>
</dbReference>
<comment type="subcellular location">
    <subcellularLocation>
        <location evidence="1">Membrane</location>
        <topology evidence="1">Single-pass type I membrane protein</topology>
    </subcellularLocation>
</comment>
<keyword evidence="8" id="KW-0357">Heparan sulfate</keyword>
<dbReference type="GO" id="GO:0016020">
    <property type="term" value="C:membrane"/>
    <property type="evidence" value="ECO:0007669"/>
    <property type="project" value="UniProtKB-SubCell"/>
</dbReference>
<evidence type="ECO:0000313" key="14">
    <source>
        <dbReference type="Proteomes" id="UP001295444"/>
    </source>
</evidence>
<dbReference type="Proteomes" id="UP001295444">
    <property type="component" value="Chromosome 06"/>
</dbReference>
<comment type="similarity">
    <text evidence="2">Belongs to the syndecan proteoglycan family.</text>
</comment>
<feature type="compositionally biased region" description="Basic and acidic residues" evidence="9">
    <location>
        <begin position="89"/>
        <end position="103"/>
    </location>
</feature>
<dbReference type="GO" id="GO:0016477">
    <property type="term" value="P:cell migration"/>
    <property type="evidence" value="ECO:0007669"/>
    <property type="project" value="TreeGrafter"/>
</dbReference>
<feature type="region of interest" description="Disordered" evidence="9">
    <location>
        <begin position="29"/>
        <end position="107"/>
    </location>
</feature>
<accession>A0AAD1SJQ3</accession>
<evidence type="ECO:0000256" key="4">
    <source>
        <dbReference type="ARBA" id="ARBA00022974"/>
    </source>
</evidence>
<evidence type="ECO:0000256" key="7">
    <source>
        <dbReference type="ARBA" id="ARBA00023180"/>
    </source>
</evidence>
<evidence type="ECO:0000256" key="5">
    <source>
        <dbReference type="ARBA" id="ARBA00022989"/>
    </source>
</evidence>
<gene>
    <name evidence="13" type="ORF">PECUL_23A037229</name>
</gene>
<keyword evidence="11" id="KW-0732">Signal</keyword>
<keyword evidence="14" id="KW-1185">Reference proteome</keyword>
<evidence type="ECO:0000313" key="13">
    <source>
        <dbReference type="EMBL" id="CAH2301890.1"/>
    </source>
</evidence>
<dbReference type="PANTHER" id="PTHR10915:SF3">
    <property type="entry name" value="SYNDECAN-4"/>
    <property type="match status" value="1"/>
</dbReference>
<dbReference type="PANTHER" id="PTHR10915">
    <property type="entry name" value="SYNDECAN"/>
    <property type="match status" value="1"/>
</dbReference>
<reference evidence="13" key="1">
    <citation type="submission" date="2022-03" db="EMBL/GenBank/DDBJ databases">
        <authorList>
            <person name="Alioto T."/>
            <person name="Alioto T."/>
            <person name="Gomez Garrido J."/>
        </authorList>
    </citation>
    <scope>NUCLEOTIDE SEQUENCE</scope>
</reference>
<keyword evidence="4" id="KW-0654">Proteoglycan</keyword>
<evidence type="ECO:0000256" key="1">
    <source>
        <dbReference type="ARBA" id="ARBA00004479"/>
    </source>
</evidence>
<feature type="domain" description="Syndecan/Neurexin" evidence="12">
    <location>
        <begin position="139"/>
        <end position="192"/>
    </location>
</feature>
<sequence>MNPTLFVLVFLVSAAAAESIRETETMDRRGFYEDIEASGNYDDDEDIDESTYTTDSKDSDDYDSYESSGSGDSDEEESTVDITTTLDNRIPEDDIMPKDKNDYDVSDTNDIIIPRKTSDQGNLEPSNEISMASTGNGGFFNRKEVVVALVAGTLVGLVFAVLIIVVLVMRLQKKDVNGCDSVKKPIYKKAPTIEA</sequence>
<dbReference type="InterPro" id="IPR001050">
    <property type="entry name" value="Syndecan"/>
</dbReference>
<feature type="chain" id="PRO_5042244915" evidence="11">
    <location>
        <begin position="18"/>
        <end position="195"/>
    </location>
</feature>
<evidence type="ECO:0000256" key="8">
    <source>
        <dbReference type="ARBA" id="ARBA00023207"/>
    </source>
</evidence>
<protein>
    <submittedName>
        <fullName evidence="13">Syndecan-4</fullName>
    </submittedName>
</protein>